<dbReference type="Gene3D" id="3.10.20.10">
    <property type="match status" value="2"/>
</dbReference>
<name>A0ABP8LM69_9BACT</name>
<evidence type="ECO:0000313" key="3">
    <source>
        <dbReference type="Proteomes" id="UP001501508"/>
    </source>
</evidence>
<proteinExistence type="predicted"/>
<dbReference type="Proteomes" id="UP001501508">
    <property type="component" value="Unassembled WGS sequence"/>
</dbReference>
<dbReference type="EMBL" id="BAABEY010000001">
    <property type="protein sequence ID" value="GAA4431054.1"/>
    <property type="molecule type" value="Genomic_DNA"/>
</dbReference>
<dbReference type="Pfam" id="PF07566">
    <property type="entry name" value="DUF1543"/>
    <property type="match status" value="1"/>
</dbReference>
<accession>A0ABP8LM69</accession>
<organism evidence="2 3">
    <name type="scientific">Ravibacter arvi</name>
    <dbReference type="NCBI Taxonomy" id="2051041"/>
    <lineage>
        <taxon>Bacteria</taxon>
        <taxon>Pseudomonadati</taxon>
        <taxon>Bacteroidota</taxon>
        <taxon>Cytophagia</taxon>
        <taxon>Cytophagales</taxon>
        <taxon>Spirosomataceae</taxon>
        <taxon>Ravibacter</taxon>
    </lineage>
</organism>
<feature type="domain" description="DUF1543" evidence="1">
    <location>
        <begin position="17"/>
        <end position="65"/>
    </location>
</feature>
<reference evidence="3" key="1">
    <citation type="journal article" date="2019" name="Int. J. Syst. Evol. Microbiol.">
        <title>The Global Catalogue of Microorganisms (GCM) 10K type strain sequencing project: providing services to taxonomists for standard genome sequencing and annotation.</title>
        <authorList>
            <consortium name="The Broad Institute Genomics Platform"/>
            <consortium name="The Broad Institute Genome Sequencing Center for Infectious Disease"/>
            <person name="Wu L."/>
            <person name="Ma J."/>
        </authorList>
    </citation>
    <scope>NUCLEOTIDE SEQUENCE [LARGE SCALE GENOMIC DNA]</scope>
    <source>
        <strain evidence="3">JCM 31920</strain>
    </source>
</reference>
<evidence type="ECO:0000259" key="1">
    <source>
        <dbReference type="Pfam" id="PF07566"/>
    </source>
</evidence>
<dbReference type="InterPro" id="IPR011440">
    <property type="entry name" value="DUF1543"/>
</dbReference>
<gene>
    <name evidence="2" type="ORF">GCM10023091_01140</name>
</gene>
<dbReference type="RefSeq" id="WP_345026039.1">
    <property type="nucleotide sequence ID" value="NZ_BAABEY010000001.1"/>
</dbReference>
<evidence type="ECO:0000313" key="2">
    <source>
        <dbReference type="EMBL" id="GAA4431054.1"/>
    </source>
</evidence>
<comment type="caution">
    <text evidence="2">The sequence shown here is derived from an EMBL/GenBank/DDBJ whole genome shotgun (WGS) entry which is preliminary data.</text>
</comment>
<protein>
    <recommendedName>
        <fullName evidence="1">DUF1543 domain-containing protein</fullName>
    </recommendedName>
</protein>
<keyword evidence="3" id="KW-1185">Reference proteome</keyword>
<sequence length="180" mass="21035">MDLYMMLLGCKPRGRRTEQHDIFFGVGTELRDFVPAILEFWPEADQKVHIDAYRTVTWVDGYHIAVVPREEMQQDSELKLYFVNLGGYKENEFEEYHFKRVVVAKSLAEAIVQAKATVFWQHHDSAHIDDKYGLDVDDIYEIEDLLPDSTKEKFRLTITPDRSGRNEDIVKNGYFKLSAL</sequence>